<dbReference type="InterPro" id="IPR011990">
    <property type="entry name" value="TPR-like_helical_dom_sf"/>
</dbReference>
<name>A0AAE0CHQ7_9CHLO</name>
<protein>
    <recommendedName>
        <fullName evidence="3">Tetratricopeptide repeat protein</fullName>
    </recommendedName>
</protein>
<dbReference type="Proteomes" id="UP001190700">
    <property type="component" value="Unassembled WGS sequence"/>
</dbReference>
<reference evidence="1 2" key="1">
    <citation type="journal article" date="2015" name="Genome Biol. Evol.">
        <title>Comparative Genomics of a Bacterivorous Green Alga Reveals Evolutionary Causalities and Consequences of Phago-Mixotrophic Mode of Nutrition.</title>
        <authorList>
            <person name="Burns J.A."/>
            <person name="Paasch A."/>
            <person name="Narechania A."/>
            <person name="Kim E."/>
        </authorList>
    </citation>
    <scope>NUCLEOTIDE SEQUENCE [LARGE SCALE GENOMIC DNA]</scope>
    <source>
        <strain evidence="1 2">PLY_AMNH</strain>
    </source>
</reference>
<proteinExistence type="predicted"/>
<keyword evidence="2" id="KW-1185">Reference proteome</keyword>
<dbReference type="SUPFAM" id="SSF48452">
    <property type="entry name" value="TPR-like"/>
    <property type="match status" value="1"/>
</dbReference>
<dbReference type="AlphaFoldDB" id="A0AAE0CHQ7"/>
<dbReference type="Gene3D" id="1.25.40.10">
    <property type="entry name" value="Tetratricopeptide repeat domain"/>
    <property type="match status" value="1"/>
</dbReference>
<evidence type="ECO:0000313" key="2">
    <source>
        <dbReference type="Proteomes" id="UP001190700"/>
    </source>
</evidence>
<evidence type="ECO:0008006" key="3">
    <source>
        <dbReference type="Google" id="ProtNLM"/>
    </source>
</evidence>
<comment type="caution">
    <text evidence="1">The sequence shown here is derived from an EMBL/GenBank/DDBJ whole genome shotgun (WGS) entry which is preliminary data.</text>
</comment>
<dbReference type="Pfam" id="PF13424">
    <property type="entry name" value="TPR_12"/>
    <property type="match status" value="1"/>
</dbReference>
<accession>A0AAE0CHQ7</accession>
<dbReference type="EMBL" id="LGRX02023371">
    <property type="protein sequence ID" value="KAK3254613.1"/>
    <property type="molecule type" value="Genomic_DNA"/>
</dbReference>
<organism evidence="1 2">
    <name type="scientific">Cymbomonas tetramitiformis</name>
    <dbReference type="NCBI Taxonomy" id="36881"/>
    <lineage>
        <taxon>Eukaryota</taxon>
        <taxon>Viridiplantae</taxon>
        <taxon>Chlorophyta</taxon>
        <taxon>Pyramimonadophyceae</taxon>
        <taxon>Pyramimonadales</taxon>
        <taxon>Pyramimonadaceae</taxon>
        <taxon>Cymbomonas</taxon>
    </lineage>
</organism>
<evidence type="ECO:0000313" key="1">
    <source>
        <dbReference type="EMBL" id="KAK3254613.1"/>
    </source>
</evidence>
<gene>
    <name evidence="1" type="ORF">CYMTET_36178</name>
</gene>
<sequence length="205" mass="22882">MSPVDLFLGIRFLFARDCLDAPRPQPTSETEEGLLRVTVVELEKNSGRSIELISALCQLLECVLTGDTISEDTFPLAERTWELCQNTLGPKDPRTLTARFRMCQALAALGKYAEADAICMEVIDAHISQSRPDYPELEEHLSVRAWLLKAQGNYREAQVLYKEALVVLNRGSNSPSSIARVRVLRGLGECHNILHSPTDAELAFR</sequence>